<dbReference type="GO" id="GO:0032153">
    <property type="term" value="C:cell division site"/>
    <property type="evidence" value="ECO:0007669"/>
    <property type="project" value="TreeGrafter"/>
</dbReference>
<dbReference type="InterPro" id="IPR053712">
    <property type="entry name" value="Bac_CellDiv_Activator"/>
</dbReference>
<sequence>MANKRRFKIEIDGKDYTIIGESSAEHMRAVVHVIQEQLAEVKELMPGISDERAAILLAINAVSDQLKQQEKIDQLQQQLGKTDQEQQ</sequence>
<comment type="function">
    <text evidence="7">Activator of cell division through the inhibition of FtsZ GTPase activity, therefore promoting FtsZ assembly into bundles of protofilaments necessary for the formation of the division Z ring. It is recruited early at mid-cell but it is not essential for cell division.</text>
</comment>
<comment type="subunit">
    <text evidence="8">Homodimer. Interacts with FtsZ.</text>
</comment>
<proteinExistence type="predicted"/>
<dbReference type="AlphaFoldDB" id="A0A7H9EKP5"/>
<keyword evidence="3" id="KW-0963">Cytoplasm</keyword>
<dbReference type="PANTHER" id="PTHR34981:SF1">
    <property type="entry name" value="CELL DIVISION PROTEIN ZAPA"/>
    <property type="match status" value="1"/>
</dbReference>
<keyword evidence="4 10" id="KW-0132">Cell division</keyword>
<reference evidence="10 11" key="1">
    <citation type="submission" date="2020-01" db="EMBL/GenBank/DDBJ databases">
        <title>Complete and circular genome sequences of six lactobacillus isolates from horses.</title>
        <authorList>
            <person name="Hassan H.M."/>
        </authorList>
    </citation>
    <scope>NUCLEOTIDE SEQUENCE [LARGE SCALE GENOMIC DNA]</scope>
    <source>
        <strain evidence="10 11">1A</strain>
    </source>
</reference>
<dbReference type="GO" id="GO:0030428">
    <property type="term" value="C:cell septum"/>
    <property type="evidence" value="ECO:0007669"/>
    <property type="project" value="TreeGrafter"/>
</dbReference>
<dbReference type="GeneID" id="89599979"/>
<dbReference type="GO" id="GO:0005829">
    <property type="term" value="C:cytosol"/>
    <property type="evidence" value="ECO:0007669"/>
    <property type="project" value="TreeGrafter"/>
</dbReference>
<dbReference type="KEGG" id="lsw:GTO87_06235"/>
<keyword evidence="5" id="KW-0717">Septation</keyword>
<dbReference type="EMBL" id="CP047418">
    <property type="protein sequence ID" value="QLL78236.1"/>
    <property type="molecule type" value="Genomic_DNA"/>
</dbReference>
<keyword evidence="6" id="KW-0131">Cell cycle</keyword>
<organism evidence="10 11">
    <name type="scientific">Ligilactobacillus saerimneri</name>
    <dbReference type="NCBI Taxonomy" id="228229"/>
    <lineage>
        <taxon>Bacteria</taxon>
        <taxon>Bacillati</taxon>
        <taxon>Bacillota</taxon>
        <taxon>Bacilli</taxon>
        <taxon>Lactobacillales</taxon>
        <taxon>Lactobacillaceae</taxon>
        <taxon>Ligilactobacillus</taxon>
    </lineage>
</organism>
<dbReference type="Pfam" id="PF05164">
    <property type="entry name" value="ZapA"/>
    <property type="match status" value="1"/>
</dbReference>
<protein>
    <recommendedName>
        <fullName evidence="2">Cell division protein ZapA</fullName>
    </recommendedName>
    <alternativeName>
        <fullName evidence="9">Z ring-associated protein ZapA</fullName>
    </alternativeName>
</protein>
<dbReference type="RefSeq" id="WP_009553825.1">
    <property type="nucleotide sequence ID" value="NZ_CANCVW010000014.1"/>
</dbReference>
<dbReference type="Proteomes" id="UP000510886">
    <property type="component" value="Chromosome"/>
</dbReference>
<dbReference type="GO" id="GO:0043093">
    <property type="term" value="P:FtsZ-dependent cytokinesis"/>
    <property type="evidence" value="ECO:0007669"/>
    <property type="project" value="TreeGrafter"/>
</dbReference>
<dbReference type="GO" id="GO:0000917">
    <property type="term" value="P:division septum assembly"/>
    <property type="evidence" value="ECO:0007669"/>
    <property type="project" value="UniProtKB-KW"/>
</dbReference>
<evidence type="ECO:0000256" key="7">
    <source>
        <dbReference type="ARBA" id="ARBA00024910"/>
    </source>
</evidence>
<evidence type="ECO:0000256" key="9">
    <source>
        <dbReference type="ARBA" id="ARBA00033158"/>
    </source>
</evidence>
<evidence type="ECO:0000256" key="2">
    <source>
        <dbReference type="ARBA" id="ARBA00015195"/>
    </source>
</evidence>
<evidence type="ECO:0000256" key="5">
    <source>
        <dbReference type="ARBA" id="ARBA00023210"/>
    </source>
</evidence>
<dbReference type="InterPro" id="IPR036192">
    <property type="entry name" value="Cell_div_ZapA-like_sf"/>
</dbReference>
<accession>A0A7H9EKP5</accession>
<dbReference type="Gene3D" id="6.10.250.790">
    <property type="match status" value="1"/>
</dbReference>
<evidence type="ECO:0000256" key="3">
    <source>
        <dbReference type="ARBA" id="ARBA00022490"/>
    </source>
</evidence>
<evidence type="ECO:0000256" key="1">
    <source>
        <dbReference type="ARBA" id="ARBA00004496"/>
    </source>
</evidence>
<evidence type="ECO:0000313" key="10">
    <source>
        <dbReference type="EMBL" id="QLL78236.1"/>
    </source>
</evidence>
<evidence type="ECO:0000256" key="4">
    <source>
        <dbReference type="ARBA" id="ARBA00022618"/>
    </source>
</evidence>
<comment type="subcellular location">
    <subcellularLocation>
        <location evidence="1">Cytoplasm</location>
    </subcellularLocation>
</comment>
<evidence type="ECO:0000256" key="8">
    <source>
        <dbReference type="ARBA" id="ARBA00026068"/>
    </source>
</evidence>
<name>A0A7H9EKP5_9LACO</name>
<dbReference type="SUPFAM" id="SSF102829">
    <property type="entry name" value="Cell division protein ZapA-like"/>
    <property type="match status" value="1"/>
</dbReference>
<evidence type="ECO:0000256" key="6">
    <source>
        <dbReference type="ARBA" id="ARBA00023306"/>
    </source>
</evidence>
<dbReference type="PANTHER" id="PTHR34981">
    <property type="entry name" value="CELL DIVISION PROTEIN ZAPA"/>
    <property type="match status" value="1"/>
</dbReference>
<dbReference type="InterPro" id="IPR007838">
    <property type="entry name" value="Cell_div_ZapA-like"/>
</dbReference>
<dbReference type="GO" id="GO:0000921">
    <property type="term" value="P:septin ring assembly"/>
    <property type="evidence" value="ECO:0007669"/>
    <property type="project" value="TreeGrafter"/>
</dbReference>
<gene>
    <name evidence="10" type="primary">zapA</name>
    <name evidence="10" type="ORF">GTO87_06235</name>
</gene>
<evidence type="ECO:0000313" key="11">
    <source>
        <dbReference type="Proteomes" id="UP000510886"/>
    </source>
</evidence>